<organism evidence="4 5">
    <name type="scientific">Lupinus angustifolius</name>
    <name type="common">Narrow-leaved blue lupine</name>
    <dbReference type="NCBI Taxonomy" id="3871"/>
    <lineage>
        <taxon>Eukaryota</taxon>
        <taxon>Viridiplantae</taxon>
        <taxon>Streptophyta</taxon>
        <taxon>Embryophyta</taxon>
        <taxon>Tracheophyta</taxon>
        <taxon>Spermatophyta</taxon>
        <taxon>Magnoliopsida</taxon>
        <taxon>eudicotyledons</taxon>
        <taxon>Gunneridae</taxon>
        <taxon>Pentapetalae</taxon>
        <taxon>rosids</taxon>
        <taxon>fabids</taxon>
        <taxon>Fabales</taxon>
        <taxon>Fabaceae</taxon>
        <taxon>Papilionoideae</taxon>
        <taxon>50 kb inversion clade</taxon>
        <taxon>genistoids sensu lato</taxon>
        <taxon>core genistoids</taxon>
        <taxon>Genisteae</taxon>
        <taxon>Lupinus</taxon>
    </lineage>
</organism>
<sequence length="967" mass="110496">MFQPLRTDMNIVNAVFKLHFNVTQMLQSGVEALVLSIVPEDIGKPSTRLVEAKVNDGVCTWENPVYETVKLLQEPKTGKFNQRIYHFMLSTGLSKASFNGVVSIDFAEYVEATKPSSIFLPIKNSQCDVVLHVSIQRIKEKNDKREEEECDDANLKPNDKSLCTDLSNGDIEEKTKSDSSENVSAKSNTNKAELSADCRTSSGSDITGSSSEVNSGLNTPRDGLRNTSIHLRANTFLSDVSHTSEPEEPTVNALVSMYDIQKQSHLESFAGSELGSSADDSTNVSLDALPKEWSQQASDIEIKRLKAELAALARQAEMSDLELQTLRKQIVKESKRRQELSKEIIGLKDERDALKTECENLRSFKNRSDEAKVSNSSQLESGDLRTLVEEIRQELNYEKDLNANLKLQLKKTQKSKAELVHTVEDLDDMLEHKNKEILYLSNKHEQSQNSRELERNRSKCEKDDDDNGQKGFEELVKQHNNSEIHLLEQKITHLYGEIEMCRRDKDELEMQMEQIALDYEILKQESHGIACKLEQSQLQDQLQMQYECSSPPPYIDEFENHIEGLENQLEKQSEELSNSLATIKALETQIKRIEEDMEKQAQGFKADLDAVMHDKVEQERRAVRAEEALRKNRQKNANTAERLQEELGRLSVQMASTFDANEKPTMGALIEASELHSRKSLLEEILHEVKEEPQSIDAGYEVKLNELSNQIEIMSVQIQHMSLEIEDKSKLLQNHKKHEEQVSRDISEESQMIKAENERLKADISRFSEKLEQKQSLRTDLELMKKSVEESETLLQRGITERNELMSTISSLKKEAEQLFDELNRMRHVFNEKEAVVRFLQSELEELKAQHSDLIHSLIEDDAEKDKLGKQVFQLNGEQKKDDASTNIEKRFKDSNGHTKPSDGIKTIQKNRNTASIPRSSKETISLKEKVKVLEGVIKTKEKSLAWKHRLLHIWKRKGNSSAKLEN</sequence>
<dbReference type="InterPro" id="IPR019448">
    <property type="entry name" value="NT-C2"/>
</dbReference>
<reference evidence="4 5" key="1">
    <citation type="journal article" date="2017" name="Plant Biotechnol. J.">
        <title>A comprehensive draft genome sequence for lupin (Lupinus angustifolius), an emerging health food: insights into plant-microbe interactions and legume evolution.</title>
        <authorList>
            <person name="Hane J.K."/>
            <person name="Ming Y."/>
            <person name="Kamphuis L.G."/>
            <person name="Nelson M.N."/>
            <person name="Garg G."/>
            <person name="Atkins C.A."/>
            <person name="Bayer P.E."/>
            <person name="Bravo A."/>
            <person name="Bringans S."/>
            <person name="Cannon S."/>
            <person name="Edwards D."/>
            <person name="Foley R."/>
            <person name="Gao L.L."/>
            <person name="Harrison M.J."/>
            <person name="Huang W."/>
            <person name="Hurgobin B."/>
            <person name="Li S."/>
            <person name="Liu C.W."/>
            <person name="McGrath A."/>
            <person name="Morahan G."/>
            <person name="Murray J."/>
            <person name="Weller J."/>
            <person name="Jian J."/>
            <person name="Singh K.B."/>
        </authorList>
    </citation>
    <scope>NUCLEOTIDE SEQUENCE [LARGE SCALE GENOMIC DNA]</scope>
    <source>
        <strain evidence="5">cv. Tanjil</strain>
        <tissue evidence="4">Whole plant</tissue>
    </source>
</reference>
<evidence type="ECO:0000256" key="2">
    <source>
        <dbReference type="SAM" id="MobiDB-lite"/>
    </source>
</evidence>
<evidence type="ECO:0000313" key="5">
    <source>
        <dbReference type="Proteomes" id="UP000188354"/>
    </source>
</evidence>
<dbReference type="EMBL" id="CM007378">
    <property type="protein sequence ID" value="OIV93531.1"/>
    <property type="molecule type" value="Genomic_DNA"/>
</dbReference>
<feature type="coiled-coil region" evidence="1">
    <location>
        <begin position="498"/>
        <end position="525"/>
    </location>
</feature>
<dbReference type="Pfam" id="PF10358">
    <property type="entry name" value="NT-C2"/>
    <property type="match status" value="1"/>
</dbReference>
<feature type="compositionally biased region" description="Polar residues" evidence="2">
    <location>
        <begin position="180"/>
        <end position="192"/>
    </location>
</feature>
<evidence type="ECO:0000256" key="1">
    <source>
        <dbReference type="SAM" id="Coils"/>
    </source>
</evidence>
<gene>
    <name evidence="4" type="ORF">TanjilG_28688</name>
</gene>
<dbReference type="PANTHER" id="PTHR34452">
    <property type="entry name" value="MYOSIN HEAVY CHAIN-RELATED PROTEIN"/>
    <property type="match status" value="1"/>
</dbReference>
<keyword evidence="5" id="KW-1185">Reference proteome</keyword>
<evidence type="ECO:0000313" key="4">
    <source>
        <dbReference type="EMBL" id="OIV93531.1"/>
    </source>
</evidence>
<dbReference type="AlphaFoldDB" id="A0A1J7FZF2"/>
<accession>A0A1J7FZF2</accession>
<feature type="domain" description="C2 NT-type" evidence="3">
    <location>
        <begin position="6"/>
        <end position="139"/>
    </location>
</feature>
<name>A0A1J7FZF2_LUPAN</name>
<feature type="coiled-coil region" evidence="1">
    <location>
        <begin position="295"/>
        <end position="357"/>
    </location>
</feature>
<feature type="coiled-coil region" evidence="1">
    <location>
        <begin position="672"/>
        <end position="724"/>
    </location>
</feature>
<feature type="compositionally biased region" description="Basic and acidic residues" evidence="2">
    <location>
        <begin position="141"/>
        <end position="159"/>
    </location>
</feature>
<dbReference type="PROSITE" id="PS51840">
    <property type="entry name" value="C2_NT"/>
    <property type="match status" value="1"/>
</dbReference>
<protein>
    <recommendedName>
        <fullName evidence="3">C2 NT-type domain-containing protein</fullName>
    </recommendedName>
</protein>
<feature type="coiled-coil region" evidence="1">
    <location>
        <begin position="555"/>
        <end position="646"/>
    </location>
</feature>
<feature type="region of interest" description="Disordered" evidence="2">
    <location>
        <begin position="876"/>
        <end position="921"/>
    </location>
</feature>
<feature type="compositionally biased region" description="Polar residues" evidence="2">
    <location>
        <begin position="908"/>
        <end position="919"/>
    </location>
</feature>
<dbReference type="Proteomes" id="UP000188354">
    <property type="component" value="Chromosome LG18"/>
</dbReference>
<dbReference type="STRING" id="3871.A0A1J7FZF2"/>
<feature type="region of interest" description="Disordered" evidence="2">
    <location>
        <begin position="141"/>
        <end position="225"/>
    </location>
</feature>
<dbReference type="Gramene" id="OIV93531">
    <property type="protein sequence ID" value="OIV93531"/>
    <property type="gene ID" value="TanjilG_28688"/>
</dbReference>
<feature type="region of interest" description="Disordered" evidence="2">
    <location>
        <begin position="440"/>
        <end position="470"/>
    </location>
</feature>
<feature type="coiled-coil region" evidence="1">
    <location>
        <begin position="802"/>
        <end position="857"/>
    </location>
</feature>
<feature type="compositionally biased region" description="Low complexity" evidence="2">
    <location>
        <begin position="200"/>
        <end position="211"/>
    </location>
</feature>
<proteinExistence type="predicted"/>
<evidence type="ECO:0000259" key="3">
    <source>
        <dbReference type="PROSITE" id="PS51840"/>
    </source>
</evidence>
<keyword evidence="1" id="KW-0175">Coiled coil</keyword>
<dbReference type="PANTHER" id="PTHR34452:SF9">
    <property type="entry name" value="MYOSIN HEAVY CHAIN-LIKE PROTEIN"/>
    <property type="match status" value="1"/>
</dbReference>
<dbReference type="OMA" id="ISECNEM"/>
<feature type="compositionally biased region" description="Basic and acidic residues" evidence="2">
    <location>
        <begin position="878"/>
        <end position="903"/>
    </location>
</feature>